<comment type="catalytic activity">
    <reaction evidence="13">
        <text>2 nitric oxide + NADH + 2 O2 = 2 nitrate + NAD(+) + H(+)</text>
        <dbReference type="Rhea" id="RHEA:19469"/>
        <dbReference type="ChEBI" id="CHEBI:15378"/>
        <dbReference type="ChEBI" id="CHEBI:15379"/>
        <dbReference type="ChEBI" id="CHEBI:16480"/>
        <dbReference type="ChEBI" id="CHEBI:17632"/>
        <dbReference type="ChEBI" id="CHEBI:57540"/>
        <dbReference type="ChEBI" id="CHEBI:57945"/>
        <dbReference type="EC" id="1.14.12.17"/>
    </reaction>
</comment>
<dbReference type="PROSITE" id="PS01033">
    <property type="entry name" value="GLOBIN"/>
    <property type="match status" value="1"/>
</dbReference>
<proteinExistence type="inferred from homology"/>
<evidence type="ECO:0000256" key="9">
    <source>
        <dbReference type="ARBA" id="ARBA00022827"/>
    </source>
</evidence>
<evidence type="ECO:0000256" key="10">
    <source>
        <dbReference type="ARBA" id="ARBA00022857"/>
    </source>
</evidence>
<keyword evidence="19" id="KW-1185">Reference proteome</keyword>
<dbReference type="NCBIfam" id="NF009805">
    <property type="entry name" value="PRK13289.1"/>
    <property type="match status" value="1"/>
</dbReference>
<accession>A0A0J7KIL9</accession>
<evidence type="ECO:0000256" key="2">
    <source>
        <dbReference type="ARBA" id="ARBA00001974"/>
    </source>
</evidence>
<keyword evidence="10" id="KW-0521">NADP</keyword>
<evidence type="ECO:0000256" key="8">
    <source>
        <dbReference type="ARBA" id="ARBA00022723"/>
    </source>
</evidence>
<comment type="caution">
    <text evidence="18">The sequence shown here is derived from an EMBL/GenBank/DDBJ whole genome shotgun (WGS) entry which is preliminary data.</text>
</comment>
<name>A0A0J7KIL9_LASNI</name>
<dbReference type="GO" id="GO:0046872">
    <property type="term" value="F:metal ion binding"/>
    <property type="evidence" value="ECO:0007669"/>
    <property type="project" value="UniProtKB-KW"/>
</dbReference>
<dbReference type="InterPro" id="IPR017938">
    <property type="entry name" value="Riboflavin_synthase-like_b-brl"/>
</dbReference>
<evidence type="ECO:0000313" key="18">
    <source>
        <dbReference type="EMBL" id="KMQ90278.1"/>
    </source>
</evidence>
<keyword evidence="15" id="KW-0813">Transport</keyword>
<dbReference type="AlphaFoldDB" id="A0A0J7KIL9"/>
<dbReference type="GO" id="GO:0008941">
    <property type="term" value="F:nitric oxide dioxygenase NAD(P)H activity"/>
    <property type="evidence" value="ECO:0007669"/>
    <property type="project" value="UniProtKB-EC"/>
</dbReference>
<evidence type="ECO:0000256" key="6">
    <source>
        <dbReference type="ARBA" id="ARBA00022617"/>
    </source>
</evidence>
<evidence type="ECO:0000256" key="11">
    <source>
        <dbReference type="ARBA" id="ARBA00023004"/>
    </source>
</evidence>
<dbReference type="GO" id="GO:0005344">
    <property type="term" value="F:oxygen carrier activity"/>
    <property type="evidence" value="ECO:0007669"/>
    <property type="project" value="UniProtKB-KW"/>
</dbReference>
<comment type="cofactor">
    <cofactor evidence="2">
        <name>FAD</name>
        <dbReference type="ChEBI" id="CHEBI:57692"/>
    </cofactor>
</comment>
<feature type="domain" description="FAD-binding FR-type" evidence="17">
    <location>
        <begin position="154"/>
        <end position="258"/>
    </location>
</feature>
<evidence type="ECO:0000256" key="12">
    <source>
        <dbReference type="ARBA" id="ARBA00023027"/>
    </source>
</evidence>
<dbReference type="PRINTS" id="PR00410">
    <property type="entry name" value="PHEHYDRXLASE"/>
</dbReference>
<evidence type="ECO:0000256" key="3">
    <source>
        <dbReference type="ARBA" id="ARBA00006401"/>
    </source>
</evidence>
<keyword evidence="8" id="KW-0479">Metal-binding</keyword>
<dbReference type="InterPro" id="IPR000971">
    <property type="entry name" value="Globin"/>
</dbReference>
<dbReference type="GO" id="GO:0071949">
    <property type="term" value="F:FAD binding"/>
    <property type="evidence" value="ECO:0007669"/>
    <property type="project" value="TreeGrafter"/>
</dbReference>
<dbReference type="SUPFAM" id="SSF46458">
    <property type="entry name" value="Globin-like"/>
    <property type="match status" value="1"/>
</dbReference>
<dbReference type="InterPro" id="IPR009050">
    <property type="entry name" value="Globin-like_sf"/>
</dbReference>
<gene>
    <name evidence="18" type="ORF">RF55_9986</name>
</gene>
<dbReference type="Pfam" id="PF00970">
    <property type="entry name" value="FAD_binding_6"/>
    <property type="match status" value="1"/>
</dbReference>
<dbReference type="GO" id="GO:0071500">
    <property type="term" value="P:cellular response to nitrosative stress"/>
    <property type="evidence" value="ECO:0007669"/>
    <property type="project" value="TreeGrafter"/>
</dbReference>
<keyword evidence="7" id="KW-0285">Flavoprotein</keyword>
<evidence type="ECO:0000256" key="1">
    <source>
        <dbReference type="ARBA" id="ARBA00001970"/>
    </source>
</evidence>
<dbReference type="Proteomes" id="UP000036403">
    <property type="component" value="Unassembled WGS sequence"/>
</dbReference>
<dbReference type="Pfam" id="PF00175">
    <property type="entry name" value="NAD_binding_1"/>
    <property type="match status" value="1"/>
</dbReference>
<keyword evidence="6 15" id="KW-0349">Heme</keyword>
<evidence type="ECO:0000256" key="4">
    <source>
        <dbReference type="ARBA" id="ARBA00012229"/>
    </source>
</evidence>
<evidence type="ECO:0000259" key="17">
    <source>
        <dbReference type="PROSITE" id="PS51384"/>
    </source>
</evidence>
<dbReference type="EMBL" id="LBMM01006853">
    <property type="protein sequence ID" value="KMQ90278.1"/>
    <property type="molecule type" value="Genomic_DNA"/>
</dbReference>
<dbReference type="GO" id="GO:0019825">
    <property type="term" value="F:oxygen binding"/>
    <property type="evidence" value="ECO:0007669"/>
    <property type="project" value="InterPro"/>
</dbReference>
<protein>
    <recommendedName>
        <fullName evidence="4">nitric oxide dioxygenase</fullName>
        <ecNumber evidence="4">1.14.12.17</ecNumber>
    </recommendedName>
</protein>
<dbReference type="InterPro" id="IPR012292">
    <property type="entry name" value="Globin/Proto"/>
</dbReference>
<dbReference type="Gene3D" id="3.40.50.80">
    <property type="entry name" value="Nucleotide-binding domain of ferredoxin-NADP reductase (FNR) module"/>
    <property type="match status" value="1"/>
</dbReference>
<keyword evidence="12" id="KW-0520">NAD</keyword>
<comment type="cofactor">
    <cofactor evidence="1">
        <name>heme b</name>
        <dbReference type="ChEBI" id="CHEBI:60344"/>
    </cofactor>
</comment>
<comment type="catalytic activity">
    <reaction evidence="14">
        <text>2 nitric oxide + NADPH + 2 O2 = 2 nitrate + NADP(+) + H(+)</text>
        <dbReference type="Rhea" id="RHEA:19465"/>
        <dbReference type="ChEBI" id="CHEBI:15378"/>
        <dbReference type="ChEBI" id="CHEBI:15379"/>
        <dbReference type="ChEBI" id="CHEBI:16480"/>
        <dbReference type="ChEBI" id="CHEBI:17632"/>
        <dbReference type="ChEBI" id="CHEBI:57783"/>
        <dbReference type="ChEBI" id="CHEBI:58349"/>
        <dbReference type="EC" id="1.14.12.17"/>
    </reaction>
</comment>
<keyword evidence="11" id="KW-0408">Iron</keyword>
<dbReference type="STRING" id="67767.A0A0J7KIL9"/>
<keyword evidence="9" id="KW-0274">FAD</keyword>
<dbReference type="SUPFAM" id="SSF52343">
    <property type="entry name" value="Ferredoxin reductase-like, C-terminal NADP-linked domain"/>
    <property type="match status" value="1"/>
</dbReference>
<reference evidence="18 19" key="1">
    <citation type="submission" date="2015-04" db="EMBL/GenBank/DDBJ databases">
        <title>Lasius niger genome sequencing.</title>
        <authorList>
            <person name="Konorov E.A."/>
            <person name="Nikitin M.A."/>
            <person name="Kirill M.V."/>
            <person name="Chang P."/>
        </authorList>
    </citation>
    <scope>NUCLEOTIDE SEQUENCE [LARGE SCALE GENOMIC DNA]</scope>
    <source>
        <tissue evidence="18">Whole</tissue>
    </source>
</reference>
<dbReference type="GO" id="GO:0009636">
    <property type="term" value="P:response to toxic substance"/>
    <property type="evidence" value="ECO:0007669"/>
    <property type="project" value="UniProtKB-KW"/>
</dbReference>
<dbReference type="PANTHER" id="PTHR43396:SF3">
    <property type="entry name" value="FLAVOHEMOPROTEIN"/>
    <property type="match status" value="1"/>
</dbReference>
<dbReference type="InterPro" id="IPR001709">
    <property type="entry name" value="Flavoprot_Pyr_Nucl_cyt_Rdtase"/>
</dbReference>
<dbReference type="CDD" id="cd06184">
    <property type="entry name" value="flavohem_like_fad_nad_binding"/>
    <property type="match status" value="1"/>
</dbReference>
<dbReference type="InterPro" id="IPR039261">
    <property type="entry name" value="FNR_nucleotide-bd"/>
</dbReference>
<dbReference type="Pfam" id="PF00042">
    <property type="entry name" value="Globin"/>
    <property type="match status" value="1"/>
</dbReference>
<dbReference type="EC" id="1.14.12.17" evidence="4"/>
<evidence type="ECO:0000256" key="5">
    <source>
        <dbReference type="ARBA" id="ARBA00022575"/>
    </source>
</evidence>
<evidence type="ECO:0000313" key="19">
    <source>
        <dbReference type="Proteomes" id="UP000036403"/>
    </source>
</evidence>
<dbReference type="GO" id="GO:0046210">
    <property type="term" value="P:nitric oxide catabolic process"/>
    <property type="evidence" value="ECO:0007669"/>
    <property type="project" value="TreeGrafter"/>
</dbReference>
<evidence type="ECO:0000256" key="14">
    <source>
        <dbReference type="ARBA" id="ARBA00049433"/>
    </source>
</evidence>
<dbReference type="PROSITE" id="PS51384">
    <property type="entry name" value="FAD_FR"/>
    <property type="match status" value="1"/>
</dbReference>
<dbReference type="InterPro" id="IPR008333">
    <property type="entry name" value="Cbr1-like_FAD-bd_dom"/>
</dbReference>
<sequence>MPKPLSQKTIEIVTKCIPALEAHGIAIAKETYKGLLADKEIADLFNLSHQKDGTQPQSLATALLVYAQHIKDPSALKSMIARITEKHVSLNIYKEHYPYVGKALLNALKKVLGDAASQEILDAWGEAYWFLADVLIEREVEIYTKHAEQKGGWRGWRQFKVAEIKQECEDMKSFKLLPVDGEPVLKHKPGQYLGLKLEIEGHGSQRRNYSISSAPNEEFYRLTIRTVKDGVVSEWFNRKVKEGVIFELSDPSGDFTLQHADAPIALISGGSGLTPMISMIGALAEKSTSGKLHYIHSVRTQETEAFRNYIRDLAGQGKLQADIFYTEGKKADEGTNLRTHEGRVSKDFFKNALPNNTICYICGPHDFTVAVIKALKAHGLKQEQLRYELFGSITDAELAVS</sequence>
<dbReference type="FunFam" id="1.10.490.10:FF:000003">
    <property type="entry name" value="Flavohemoprotein"/>
    <property type="match status" value="1"/>
</dbReference>
<keyword evidence="15" id="KW-0561">Oxygen transport</keyword>
<evidence type="ECO:0000259" key="16">
    <source>
        <dbReference type="PROSITE" id="PS01033"/>
    </source>
</evidence>
<evidence type="ECO:0000256" key="15">
    <source>
        <dbReference type="RuleBase" id="RU000356"/>
    </source>
</evidence>
<dbReference type="Gene3D" id="1.10.490.10">
    <property type="entry name" value="Globins"/>
    <property type="match status" value="1"/>
</dbReference>
<dbReference type="InterPro" id="IPR001433">
    <property type="entry name" value="OxRdtase_FAD/NAD-bd"/>
</dbReference>
<dbReference type="Gene3D" id="2.40.30.10">
    <property type="entry name" value="Translation factors"/>
    <property type="match status" value="1"/>
</dbReference>
<keyword evidence="5" id="KW-0216">Detoxification</keyword>
<feature type="domain" description="Globin" evidence="16">
    <location>
        <begin position="4"/>
        <end position="140"/>
    </location>
</feature>
<dbReference type="GO" id="GO:0020037">
    <property type="term" value="F:heme binding"/>
    <property type="evidence" value="ECO:0007669"/>
    <property type="project" value="InterPro"/>
</dbReference>
<comment type="similarity">
    <text evidence="3">In the C-terminal section; belongs to the flavoprotein pyridine nucleotide cytochrome reductase family.</text>
</comment>
<dbReference type="OrthoDB" id="436496at2759"/>
<organism evidence="18 19">
    <name type="scientific">Lasius niger</name>
    <name type="common">Black garden ant</name>
    <dbReference type="NCBI Taxonomy" id="67767"/>
    <lineage>
        <taxon>Eukaryota</taxon>
        <taxon>Metazoa</taxon>
        <taxon>Ecdysozoa</taxon>
        <taxon>Arthropoda</taxon>
        <taxon>Hexapoda</taxon>
        <taxon>Insecta</taxon>
        <taxon>Pterygota</taxon>
        <taxon>Neoptera</taxon>
        <taxon>Endopterygota</taxon>
        <taxon>Hymenoptera</taxon>
        <taxon>Apocrita</taxon>
        <taxon>Aculeata</taxon>
        <taxon>Formicoidea</taxon>
        <taxon>Formicidae</taxon>
        <taxon>Formicinae</taxon>
        <taxon>Lasius</taxon>
        <taxon>Lasius</taxon>
    </lineage>
</organism>
<comment type="similarity">
    <text evidence="15">Belongs to the globin family.</text>
</comment>
<evidence type="ECO:0000256" key="13">
    <source>
        <dbReference type="ARBA" id="ARBA00048649"/>
    </source>
</evidence>
<dbReference type="CDD" id="cd08922">
    <property type="entry name" value="FHb-globin"/>
    <property type="match status" value="1"/>
</dbReference>
<evidence type="ECO:0000256" key="7">
    <source>
        <dbReference type="ARBA" id="ARBA00022630"/>
    </source>
</evidence>
<dbReference type="PaxDb" id="67767-A0A0J7KIL9"/>
<dbReference type="PANTHER" id="PTHR43396">
    <property type="entry name" value="FLAVOHEMOPROTEIN"/>
    <property type="match status" value="1"/>
</dbReference>
<dbReference type="PRINTS" id="PR00371">
    <property type="entry name" value="FPNCR"/>
</dbReference>
<dbReference type="InterPro" id="IPR017927">
    <property type="entry name" value="FAD-bd_FR_type"/>
</dbReference>
<dbReference type="SUPFAM" id="SSF63380">
    <property type="entry name" value="Riboflavin synthase domain-like"/>
    <property type="match status" value="1"/>
</dbReference>